<feature type="region of interest" description="Disordered" evidence="2">
    <location>
        <begin position="311"/>
        <end position="332"/>
    </location>
</feature>
<comment type="caution">
    <text evidence="4">The sequence shown here is derived from an EMBL/GenBank/DDBJ whole genome shotgun (WGS) entry which is preliminary data.</text>
</comment>
<evidence type="ECO:0000256" key="1">
    <source>
        <dbReference type="ARBA" id="ARBA00023002"/>
    </source>
</evidence>
<proteinExistence type="predicted"/>
<dbReference type="Proteomes" id="UP001203852">
    <property type="component" value="Unassembled WGS sequence"/>
</dbReference>
<organism evidence="4 5">
    <name type="scientific">Exophiala viscosa</name>
    <dbReference type="NCBI Taxonomy" id="2486360"/>
    <lineage>
        <taxon>Eukaryota</taxon>
        <taxon>Fungi</taxon>
        <taxon>Dikarya</taxon>
        <taxon>Ascomycota</taxon>
        <taxon>Pezizomycotina</taxon>
        <taxon>Eurotiomycetes</taxon>
        <taxon>Chaetothyriomycetidae</taxon>
        <taxon>Chaetothyriales</taxon>
        <taxon>Herpotrichiellaceae</taxon>
        <taxon>Exophiala</taxon>
    </lineage>
</organism>
<evidence type="ECO:0000313" key="4">
    <source>
        <dbReference type="EMBL" id="KAI1618005.1"/>
    </source>
</evidence>
<reference evidence="4" key="1">
    <citation type="journal article" date="2022" name="bioRxiv">
        <title>Deciphering the potential niche of two novel black yeast fungi from a biological soil crust based on their genomes, phenotypes, and melanin regulation.</title>
        <authorList>
            <consortium name="DOE Joint Genome Institute"/>
            <person name="Carr E.C."/>
            <person name="Barton Q."/>
            <person name="Grambo S."/>
            <person name="Sullivan M."/>
            <person name="Renfro C.M."/>
            <person name="Kuo A."/>
            <person name="Pangilinan J."/>
            <person name="Lipzen A."/>
            <person name="Keymanesh K."/>
            <person name="Savage E."/>
            <person name="Barry K."/>
            <person name="Grigoriev I.V."/>
            <person name="Riekhof W.R."/>
            <person name="Harris S.S."/>
        </authorList>
    </citation>
    <scope>NUCLEOTIDE SEQUENCE</scope>
    <source>
        <strain evidence="4">JF 03-4F</strain>
    </source>
</reference>
<dbReference type="PANTHER" id="PTHR30466">
    <property type="entry name" value="FLAVIN REDUCTASE"/>
    <property type="match status" value="1"/>
</dbReference>
<keyword evidence="1" id="KW-0560">Oxidoreductase</keyword>
<dbReference type="InterPro" id="IPR002563">
    <property type="entry name" value="Flavin_Rdtase-like_dom"/>
</dbReference>
<name>A0AAN6E7D8_9EURO</name>
<evidence type="ECO:0000313" key="5">
    <source>
        <dbReference type="Proteomes" id="UP001203852"/>
    </source>
</evidence>
<dbReference type="Gene3D" id="2.30.110.10">
    <property type="entry name" value="Electron Transport, Fmn-binding Protein, Chain A"/>
    <property type="match status" value="1"/>
</dbReference>
<accession>A0AAN6E7D8</accession>
<evidence type="ECO:0000259" key="3">
    <source>
        <dbReference type="SMART" id="SM00903"/>
    </source>
</evidence>
<protein>
    <submittedName>
        <fullName evidence="4">Flavin reductase like domain-containing protein</fullName>
    </submittedName>
</protein>
<sequence>MLSGVSFGRFAKTACTAPRLNKTSFSPQEFQQLCRGKLGCHGYENPVAAQGCVARRLSTYSPSLDSQPQVSTTETVADKTTESQDEHPSRPSNTMQSRQLIADKVRRVMRKIPHPVGIITATDTTASPSGGPEAWRGATVSSLNTVTLSPYPVISFNINKISSTLDAIYATGHFNVHFLSSSPQGKMIASKFTRGNASSPFYDEHGELEPFVRQLEAGPAPSPVSPPIIRPRFPGKPVAVPLRLHCTLMQSKVVEIGDHLVVFGRVIRTFYQNDHFDRDTAGETPILVYANGDYNRCERYKKFKHINVPKHVEKQSDAEGNAPVDEDGGVKP</sequence>
<gene>
    <name evidence="4" type="ORF">EDD36DRAFT_425435</name>
</gene>
<dbReference type="PANTHER" id="PTHR30466:SF1">
    <property type="entry name" value="FMN REDUCTASE (NADH) RUTF"/>
    <property type="match status" value="1"/>
</dbReference>
<feature type="compositionally biased region" description="Polar residues" evidence="2">
    <location>
        <begin position="62"/>
        <end position="75"/>
    </location>
</feature>
<keyword evidence="5" id="KW-1185">Reference proteome</keyword>
<dbReference type="EMBL" id="MU404350">
    <property type="protein sequence ID" value="KAI1618005.1"/>
    <property type="molecule type" value="Genomic_DNA"/>
</dbReference>
<dbReference type="GO" id="GO:0010181">
    <property type="term" value="F:FMN binding"/>
    <property type="evidence" value="ECO:0007669"/>
    <property type="project" value="InterPro"/>
</dbReference>
<evidence type="ECO:0000256" key="2">
    <source>
        <dbReference type="SAM" id="MobiDB-lite"/>
    </source>
</evidence>
<feature type="region of interest" description="Disordered" evidence="2">
    <location>
        <begin position="62"/>
        <end position="98"/>
    </location>
</feature>
<dbReference type="AlphaFoldDB" id="A0AAN6E7D8"/>
<dbReference type="InterPro" id="IPR050268">
    <property type="entry name" value="NADH-dep_flavin_reductase"/>
</dbReference>
<dbReference type="SUPFAM" id="SSF50475">
    <property type="entry name" value="FMN-binding split barrel"/>
    <property type="match status" value="1"/>
</dbReference>
<feature type="domain" description="Flavin reductase like" evidence="3">
    <location>
        <begin position="109"/>
        <end position="296"/>
    </location>
</feature>
<dbReference type="InterPro" id="IPR012349">
    <property type="entry name" value="Split_barrel_FMN-bd"/>
</dbReference>
<feature type="compositionally biased region" description="Basic and acidic residues" evidence="2">
    <location>
        <begin position="76"/>
        <end position="89"/>
    </location>
</feature>
<dbReference type="Pfam" id="PF01613">
    <property type="entry name" value="Flavin_Reduct"/>
    <property type="match status" value="1"/>
</dbReference>
<dbReference type="GO" id="GO:0042602">
    <property type="term" value="F:riboflavin reductase (NADPH) activity"/>
    <property type="evidence" value="ECO:0007669"/>
    <property type="project" value="TreeGrafter"/>
</dbReference>
<dbReference type="SMART" id="SM00903">
    <property type="entry name" value="Flavin_Reduct"/>
    <property type="match status" value="1"/>
</dbReference>